<gene>
    <name evidence="1" type="ORF">O181_033154</name>
</gene>
<evidence type="ECO:0000313" key="2">
    <source>
        <dbReference type="Proteomes" id="UP000765509"/>
    </source>
</evidence>
<reference evidence="1" key="1">
    <citation type="submission" date="2021-03" db="EMBL/GenBank/DDBJ databases">
        <title>Draft genome sequence of rust myrtle Austropuccinia psidii MF-1, a brazilian biotype.</title>
        <authorList>
            <person name="Quecine M.C."/>
            <person name="Pachon D.M.R."/>
            <person name="Bonatelli M.L."/>
            <person name="Correr F.H."/>
            <person name="Franceschini L.M."/>
            <person name="Leite T.F."/>
            <person name="Margarido G.R.A."/>
            <person name="Almeida C.A."/>
            <person name="Ferrarezi J.A."/>
            <person name="Labate C.A."/>
        </authorList>
    </citation>
    <scope>NUCLEOTIDE SEQUENCE</scope>
    <source>
        <strain evidence="1">MF-1</strain>
    </source>
</reference>
<accession>A0A9Q3CY71</accession>
<protein>
    <submittedName>
        <fullName evidence="1">Uncharacterized protein</fullName>
    </submittedName>
</protein>
<proteinExistence type="predicted"/>
<sequence length="108" mass="11791">MYIKISSNPLVQSAKLLPSERSLGTFGMNLEGFFKNEEKAGEVISKAEEPDCPCTNLESIGNVDIEGNGIVWKSEQDLGTSCSSMESLSEDSELLNKKNFPLCNGIQE</sequence>
<dbReference type="Proteomes" id="UP000765509">
    <property type="component" value="Unassembled WGS sequence"/>
</dbReference>
<comment type="caution">
    <text evidence="1">The sequence shown here is derived from an EMBL/GenBank/DDBJ whole genome shotgun (WGS) entry which is preliminary data.</text>
</comment>
<name>A0A9Q3CY71_9BASI</name>
<dbReference type="EMBL" id="AVOT02012066">
    <property type="protein sequence ID" value="MBW0493439.1"/>
    <property type="molecule type" value="Genomic_DNA"/>
</dbReference>
<organism evidence="1 2">
    <name type="scientific">Austropuccinia psidii MF-1</name>
    <dbReference type="NCBI Taxonomy" id="1389203"/>
    <lineage>
        <taxon>Eukaryota</taxon>
        <taxon>Fungi</taxon>
        <taxon>Dikarya</taxon>
        <taxon>Basidiomycota</taxon>
        <taxon>Pucciniomycotina</taxon>
        <taxon>Pucciniomycetes</taxon>
        <taxon>Pucciniales</taxon>
        <taxon>Sphaerophragmiaceae</taxon>
        <taxon>Austropuccinia</taxon>
    </lineage>
</organism>
<keyword evidence="2" id="KW-1185">Reference proteome</keyword>
<evidence type="ECO:0000313" key="1">
    <source>
        <dbReference type="EMBL" id="MBW0493439.1"/>
    </source>
</evidence>
<dbReference type="AlphaFoldDB" id="A0A9Q3CY71"/>